<dbReference type="AlphaFoldDB" id="A0A348FWC6"/>
<dbReference type="PANTHER" id="PTHR42706">
    <property type="entry name" value="FORMYLTETRAHYDROFOLATE DEFORMYLASE"/>
    <property type="match status" value="1"/>
</dbReference>
<dbReference type="Proteomes" id="UP000266934">
    <property type="component" value="Chromosome"/>
</dbReference>
<comment type="function">
    <text evidence="3">Catalyzes the hydrolysis of 10-formyltetrahydrofolate (formyl-FH4) to formate and tetrahydrofolate (FH4).</text>
</comment>
<dbReference type="RefSeq" id="WP_126396955.1">
    <property type="nucleotide sequence ID" value="NZ_AP018907.1"/>
</dbReference>
<dbReference type="PANTHER" id="PTHR42706:SF1">
    <property type="entry name" value="FORMYLTETRAHYDROFOLATE DEFORMYLASE 2, MITOCHONDRIAL"/>
    <property type="match status" value="1"/>
</dbReference>
<dbReference type="CDD" id="cd04875">
    <property type="entry name" value="ACT_F4HF-DF"/>
    <property type="match status" value="1"/>
</dbReference>
<dbReference type="KEGG" id="blag:BLTE_02940"/>
<dbReference type="InterPro" id="IPR045865">
    <property type="entry name" value="ACT-like_dom_sf"/>
</dbReference>
<feature type="domain" description="Formyl transferase N-terminal" evidence="5">
    <location>
        <begin position="106"/>
        <end position="282"/>
    </location>
</feature>
<dbReference type="PRINTS" id="PR01575">
    <property type="entry name" value="FFH4HYDRLASE"/>
</dbReference>
<dbReference type="InterPro" id="IPR044074">
    <property type="entry name" value="PurU_ACT"/>
</dbReference>
<gene>
    <name evidence="3 6" type="primary">purU</name>
    <name evidence="6" type="ORF">BLTE_02940</name>
</gene>
<keyword evidence="1 3" id="KW-0554">One-carbon metabolism</keyword>
<comment type="similarity">
    <text evidence="3">Belongs to the PurU family.</text>
</comment>
<keyword evidence="7" id="KW-1185">Reference proteome</keyword>
<keyword evidence="3" id="KW-0658">Purine biosynthesis</keyword>
<dbReference type="GO" id="GO:0006189">
    <property type="term" value="P:'de novo' IMP biosynthetic process"/>
    <property type="evidence" value="ECO:0007669"/>
    <property type="project" value="UniProtKB-UniRule"/>
</dbReference>
<sequence>MQLQLPQNQIVQATGSGPAQTQYTLTISCPDRIGVVAEVSGFLAHHECFITSSQHFGDTETGQFFMRTAFLLPPGMSFADLTPKFTPIGNKFQMRWWFHDEARRDRVLLMVSKQGHCLNNMLYLYLSGSLGIEIPAIVSNHRDLEQMSGWHRIPFYHLPVTNETRALQEEKIIKLVDDLKIDLVVLARYMQILSPRLCEALAWRAINIHHSFLPSFKGAMPYHQAHARGVKLIGATAHYVTKDLDEGPIIEQDVERVDHTLTVDELITIGRDIETRVLSRAVRWHTQHRVLPNGTKTVVFR</sequence>
<comment type="catalytic activity">
    <reaction evidence="3">
        <text>(6R)-10-formyltetrahydrofolate + H2O = (6S)-5,6,7,8-tetrahydrofolate + formate + H(+)</text>
        <dbReference type="Rhea" id="RHEA:19833"/>
        <dbReference type="ChEBI" id="CHEBI:15377"/>
        <dbReference type="ChEBI" id="CHEBI:15378"/>
        <dbReference type="ChEBI" id="CHEBI:15740"/>
        <dbReference type="ChEBI" id="CHEBI:57453"/>
        <dbReference type="ChEBI" id="CHEBI:195366"/>
        <dbReference type="EC" id="3.5.1.10"/>
    </reaction>
</comment>
<dbReference type="GO" id="GO:0006730">
    <property type="term" value="P:one-carbon metabolic process"/>
    <property type="evidence" value="ECO:0007669"/>
    <property type="project" value="UniProtKB-KW"/>
</dbReference>
<dbReference type="Gene3D" id="3.40.50.170">
    <property type="entry name" value="Formyl transferase, N-terminal domain"/>
    <property type="match status" value="1"/>
</dbReference>
<keyword evidence="2 3" id="KW-0378">Hydrolase</keyword>
<dbReference type="EC" id="3.5.1.10" evidence="3 4"/>
<proteinExistence type="inferred from homology"/>
<evidence type="ECO:0000256" key="2">
    <source>
        <dbReference type="ARBA" id="ARBA00022801"/>
    </source>
</evidence>
<dbReference type="SUPFAM" id="SSF53328">
    <property type="entry name" value="Formyltransferase"/>
    <property type="match status" value="1"/>
</dbReference>
<name>A0A348FWC6_9HYPH</name>
<evidence type="ECO:0000256" key="1">
    <source>
        <dbReference type="ARBA" id="ARBA00022563"/>
    </source>
</evidence>
<evidence type="ECO:0000313" key="7">
    <source>
        <dbReference type="Proteomes" id="UP000266934"/>
    </source>
</evidence>
<dbReference type="NCBIfam" id="NF004684">
    <property type="entry name" value="PRK06027.1"/>
    <property type="match status" value="1"/>
</dbReference>
<evidence type="ECO:0000256" key="4">
    <source>
        <dbReference type="NCBIfam" id="TIGR00655"/>
    </source>
</evidence>
<dbReference type="UniPathway" id="UPA00074">
    <property type="reaction ID" value="UER00170"/>
</dbReference>
<comment type="pathway">
    <text evidence="3">Purine metabolism; IMP biosynthesis via de novo pathway; formate from 10-formyl-5,6,7,8-tetrahydrofolate: step 1/1.</text>
</comment>
<protein>
    <recommendedName>
        <fullName evidence="3 4">Formyltetrahydrofolate deformylase</fullName>
        <ecNumber evidence="3 4">3.5.1.10</ecNumber>
    </recommendedName>
    <alternativeName>
        <fullName evidence="3">Formyl-FH(4) hydrolase</fullName>
    </alternativeName>
</protein>
<dbReference type="InterPro" id="IPR036477">
    <property type="entry name" value="Formyl_transf_N_sf"/>
</dbReference>
<dbReference type="EMBL" id="AP018907">
    <property type="protein sequence ID" value="BBF91609.1"/>
    <property type="molecule type" value="Genomic_DNA"/>
</dbReference>
<dbReference type="OrthoDB" id="9806170at2"/>
<dbReference type="PIRSF" id="PIRSF036480">
    <property type="entry name" value="FormyFH4_hydr"/>
    <property type="match status" value="1"/>
</dbReference>
<organism evidence="6 7">
    <name type="scientific">Blastochloris tepida</name>
    <dbReference type="NCBI Taxonomy" id="2233851"/>
    <lineage>
        <taxon>Bacteria</taxon>
        <taxon>Pseudomonadati</taxon>
        <taxon>Pseudomonadota</taxon>
        <taxon>Alphaproteobacteria</taxon>
        <taxon>Hyphomicrobiales</taxon>
        <taxon>Blastochloridaceae</taxon>
        <taxon>Blastochloris</taxon>
    </lineage>
</organism>
<dbReference type="GO" id="GO:0008864">
    <property type="term" value="F:formyltetrahydrofolate deformylase activity"/>
    <property type="evidence" value="ECO:0007669"/>
    <property type="project" value="UniProtKB-UniRule"/>
</dbReference>
<evidence type="ECO:0000259" key="5">
    <source>
        <dbReference type="Pfam" id="PF00551"/>
    </source>
</evidence>
<dbReference type="CDD" id="cd08648">
    <property type="entry name" value="FMT_core_Formyl-FH4-Hydrolase_C"/>
    <property type="match status" value="1"/>
</dbReference>
<evidence type="ECO:0000256" key="3">
    <source>
        <dbReference type="HAMAP-Rule" id="MF_01927"/>
    </source>
</evidence>
<evidence type="ECO:0000313" key="6">
    <source>
        <dbReference type="EMBL" id="BBF91609.1"/>
    </source>
</evidence>
<dbReference type="NCBIfam" id="TIGR00655">
    <property type="entry name" value="PurU"/>
    <property type="match status" value="1"/>
</dbReference>
<dbReference type="HAMAP" id="MF_01927">
    <property type="entry name" value="PurU"/>
    <property type="match status" value="1"/>
</dbReference>
<dbReference type="InterPro" id="IPR002376">
    <property type="entry name" value="Formyl_transf_N"/>
</dbReference>
<dbReference type="Pfam" id="PF00551">
    <property type="entry name" value="Formyl_trans_N"/>
    <property type="match status" value="1"/>
</dbReference>
<dbReference type="InterPro" id="IPR041729">
    <property type="entry name" value="Formyl-FH4-Hydrolase_C"/>
</dbReference>
<reference evidence="6 7" key="1">
    <citation type="submission" date="2018-08" db="EMBL/GenBank/DDBJ databases">
        <title>Complete genome sequencing of Blastochloris tepida GI.</title>
        <authorList>
            <person name="Tsukatani Y."/>
            <person name="Mori H."/>
        </authorList>
    </citation>
    <scope>NUCLEOTIDE SEQUENCE [LARGE SCALE GENOMIC DNA]</scope>
    <source>
        <strain evidence="6 7">GI</strain>
    </source>
</reference>
<accession>A0A348FWC6</accession>
<dbReference type="InterPro" id="IPR004810">
    <property type="entry name" value="PurU"/>
</dbReference>
<feature type="active site" evidence="3">
    <location>
        <position position="245"/>
    </location>
</feature>
<dbReference type="Gene3D" id="3.30.70.260">
    <property type="match status" value="1"/>
</dbReference>
<dbReference type="SUPFAM" id="SSF55021">
    <property type="entry name" value="ACT-like"/>
    <property type="match status" value="1"/>
</dbReference>